<dbReference type="InterPro" id="IPR042239">
    <property type="entry name" value="Nop_C"/>
</dbReference>
<protein>
    <recommendedName>
        <fullName evidence="10">Nop domain-containing protein</fullName>
    </recommendedName>
</protein>
<organism evidence="11 12">
    <name type="scientific">Trametes cubensis</name>
    <dbReference type="NCBI Taxonomy" id="1111947"/>
    <lineage>
        <taxon>Eukaryota</taxon>
        <taxon>Fungi</taxon>
        <taxon>Dikarya</taxon>
        <taxon>Basidiomycota</taxon>
        <taxon>Agaricomycotina</taxon>
        <taxon>Agaricomycetes</taxon>
        <taxon>Polyporales</taxon>
        <taxon>Polyporaceae</taxon>
        <taxon>Trametes</taxon>
    </lineage>
</organism>
<sequence length="542" mass="58757">MSSLADELLADLEDLSGGEDNYEDNEEHAQDAEQPVASGSSTAGVKRKASGSDDEMSDAEGGEGGEEEENAVGTLVLEGGVKPAEELDAEEVQRMELGKVDDVRKVAKLDGSKRMNDILKASTPRHDIITPEQMAMPTHSNPEYNLIVQANNLSVDVDNEIMVVHKFIRDHYAPKFPELEQLVTDPQMYIRSVRALANSEDPTKVNLQGILPPAIIMSVLVTATTTAGQQLPDAEWKAVQRACDLADRLEEARKKIFMYVSSRMNILAPNLSAIVGTTTAAKLLGVAGGLSGIAKMPACNVHLLGAQKKIAAGFSTVTQKKHTGFIFQSEIVQQTPPEYRMKVQRTVGAKCALAARMDLERQRRDGSYGQQLREKIEKHIDRLAAPPPSKIVKALPIPNDGPKKRRGGKRARKAKEAYAQTELRKLQNRMAFGEPEEEVGAFDQTKGLGMIGTGKVRANVGEAKSRAKLSKANKLRIAALTKAAQSGTATSGTATSLTVTPVQGFELTNRSAAAQRVKEANERWFSNGTFSFVGQKGTNTKK</sequence>
<dbReference type="AlphaFoldDB" id="A0AAD7TZ72"/>
<dbReference type="FunFam" id="1.10.246.90:FF:000002">
    <property type="entry name" value="U4/U6 small nuclear ribonucleoprotein Prp31"/>
    <property type="match status" value="1"/>
</dbReference>
<reference evidence="11" key="1">
    <citation type="submission" date="2022-11" db="EMBL/GenBank/DDBJ databases">
        <title>Genome Sequence of Cubamyces cubensis.</title>
        <authorList>
            <person name="Buettner E."/>
        </authorList>
    </citation>
    <scope>NUCLEOTIDE SEQUENCE</scope>
    <source>
        <strain evidence="11">MPL-01</strain>
    </source>
</reference>
<dbReference type="PROSITE" id="PS51358">
    <property type="entry name" value="NOP"/>
    <property type="match status" value="1"/>
</dbReference>
<evidence type="ECO:0000256" key="2">
    <source>
        <dbReference type="ARBA" id="ARBA00005572"/>
    </source>
</evidence>
<evidence type="ECO:0000256" key="6">
    <source>
        <dbReference type="ARBA" id="ARBA00023187"/>
    </source>
</evidence>
<dbReference type="InterPro" id="IPR012976">
    <property type="entry name" value="NOSIC"/>
</dbReference>
<keyword evidence="6" id="KW-0508">mRNA splicing</keyword>
<dbReference type="GO" id="GO:0046540">
    <property type="term" value="C:U4/U6 x U5 tri-snRNP complex"/>
    <property type="evidence" value="ECO:0007669"/>
    <property type="project" value="InterPro"/>
</dbReference>
<evidence type="ECO:0000313" key="11">
    <source>
        <dbReference type="EMBL" id="KAJ8487746.1"/>
    </source>
</evidence>
<dbReference type="InterPro" id="IPR002687">
    <property type="entry name" value="Nop_dom"/>
</dbReference>
<dbReference type="GO" id="GO:0005687">
    <property type="term" value="C:U4 snRNP"/>
    <property type="evidence" value="ECO:0007669"/>
    <property type="project" value="TreeGrafter"/>
</dbReference>
<dbReference type="Proteomes" id="UP001215151">
    <property type="component" value="Unassembled WGS sequence"/>
</dbReference>
<feature type="region of interest" description="Disordered" evidence="9">
    <location>
        <begin position="390"/>
        <end position="415"/>
    </location>
</feature>
<dbReference type="EMBL" id="JAPEVG010000074">
    <property type="protein sequence ID" value="KAJ8487746.1"/>
    <property type="molecule type" value="Genomic_DNA"/>
</dbReference>
<evidence type="ECO:0000256" key="9">
    <source>
        <dbReference type="SAM" id="MobiDB-lite"/>
    </source>
</evidence>
<evidence type="ECO:0000256" key="3">
    <source>
        <dbReference type="ARBA" id="ARBA00022664"/>
    </source>
</evidence>
<feature type="compositionally biased region" description="Acidic residues" evidence="9">
    <location>
        <begin position="8"/>
        <end position="26"/>
    </location>
</feature>
<dbReference type="InterPro" id="IPR027105">
    <property type="entry name" value="Prp31"/>
</dbReference>
<dbReference type="Pfam" id="PF09785">
    <property type="entry name" value="Prp31_C"/>
    <property type="match status" value="1"/>
</dbReference>
<dbReference type="Pfam" id="PF01798">
    <property type="entry name" value="Nop"/>
    <property type="match status" value="1"/>
</dbReference>
<dbReference type="SMART" id="SM00931">
    <property type="entry name" value="NOSIC"/>
    <property type="match status" value="1"/>
</dbReference>
<dbReference type="InterPro" id="IPR036070">
    <property type="entry name" value="Nop_dom_sf"/>
</dbReference>
<accession>A0AAD7TZ72</accession>
<feature type="region of interest" description="Disordered" evidence="9">
    <location>
        <begin position="1"/>
        <end position="69"/>
    </location>
</feature>
<gene>
    <name evidence="11" type="ORF">ONZ51_g4003</name>
</gene>
<dbReference type="PANTHER" id="PTHR13904:SF0">
    <property type="entry name" value="U4_U6 SMALL NUCLEAR RIBONUCLEOPROTEIN PRP31"/>
    <property type="match status" value="1"/>
</dbReference>
<evidence type="ECO:0000256" key="8">
    <source>
        <dbReference type="ARBA" id="ARBA00023274"/>
    </source>
</evidence>
<keyword evidence="3" id="KW-0507">mRNA processing</keyword>
<evidence type="ECO:0000313" key="12">
    <source>
        <dbReference type="Proteomes" id="UP001215151"/>
    </source>
</evidence>
<evidence type="ECO:0000256" key="1">
    <source>
        <dbReference type="ARBA" id="ARBA00004123"/>
    </source>
</evidence>
<comment type="caution">
    <text evidence="11">The sequence shown here is derived from an EMBL/GenBank/DDBJ whole genome shotgun (WGS) entry which is preliminary data.</text>
</comment>
<dbReference type="GO" id="GO:0003723">
    <property type="term" value="F:RNA binding"/>
    <property type="evidence" value="ECO:0007669"/>
    <property type="project" value="UniProtKB-KW"/>
</dbReference>
<dbReference type="Gene3D" id="1.10.246.90">
    <property type="entry name" value="Nop domain"/>
    <property type="match status" value="1"/>
</dbReference>
<keyword evidence="4" id="KW-0747">Spliceosome</keyword>
<evidence type="ECO:0000259" key="10">
    <source>
        <dbReference type="PROSITE" id="PS51358"/>
    </source>
</evidence>
<name>A0AAD7TZ72_9APHY</name>
<keyword evidence="12" id="KW-1185">Reference proteome</keyword>
<evidence type="ECO:0000256" key="5">
    <source>
        <dbReference type="ARBA" id="ARBA00022884"/>
    </source>
</evidence>
<dbReference type="SUPFAM" id="SSF89124">
    <property type="entry name" value="Nop domain"/>
    <property type="match status" value="1"/>
</dbReference>
<feature type="compositionally biased region" description="Acidic residues" evidence="9">
    <location>
        <begin position="52"/>
        <end position="69"/>
    </location>
</feature>
<feature type="compositionally biased region" description="Basic residues" evidence="9">
    <location>
        <begin position="403"/>
        <end position="413"/>
    </location>
</feature>
<feature type="domain" description="Nop" evidence="10">
    <location>
        <begin position="267"/>
        <end position="385"/>
    </location>
</feature>
<evidence type="ECO:0000256" key="7">
    <source>
        <dbReference type="ARBA" id="ARBA00023242"/>
    </source>
</evidence>
<comment type="subcellular location">
    <subcellularLocation>
        <location evidence="1">Nucleus</location>
    </subcellularLocation>
</comment>
<proteinExistence type="inferred from homology"/>
<evidence type="ECO:0000256" key="4">
    <source>
        <dbReference type="ARBA" id="ARBA00022728"/>
    </source>
</evidence>
<dbReference type="GO" id="GO:0071011">
    <property type="term" value="C:precatalytic spliceosome"/>
    <property type="evidence" value="ECO:0007669"/>
    <property type="project" value="TreeGrafter"/>
</dbReference>
<dbReference type="GO" id="GO:0000244">
    <property type="term" value="P:spliceosomal tri-snRNP complex assembly"/>
    <property type="evidence" value="ECO:0007669"/>
    <property type="project" value="InterPro"/>
</dbReference>
<keyword evidence="7" id="KW-0539">Nucleus</keyword>
<comment type="similarity">
    <text evidence="2">Belongs to the PRP31 family.</text>
</comment>
<keyword evidence="8" id="KW-0687">Ribonucleoprotein</keyword>
<dbReference type="Gene3D" id="1.10.287.4070">
    <property type="match status" value="1"/>
</dbReference>
<dbReference type="FunFam" id="1.10.287.4070:FF:000003">
    <property type="entry name" value="U4/U6 small nuclear ribonucleoprotein PRP31"/>
    <property type="match status" value="1"/>
</dbReference>
<keyword evidence="5" id="KW-0694">RNA-binding</keyword>
<dbReference type="InterPro" id="IPR019175">
    <property type="entry name" value="Prp31_C"/>
</dbReference>
<dbReference type="PANTHER" id="PTHR13904">
    <property type="entry name" value="PRE-MRNA SPLICING FACTOR PRP31"/>
    <property type="match status" value="1"/>
</dbReference>